<organism evidence="8 9">
    <name type="scientific">Trypanosoma rangeli SC58</name>
    <dbReference type="NCBI Taxonomy" id="429131"/>
    <lineage>
        <taxon>Eukaryota</taxon>
        <taxon>Discoba</taxon>
        <taxon>Euglenozoa</taxon>
        <taxon>Kinetoplastea</taxon>
        <taxon>Metakinetoplastina</taxon>
        <taxon>Trypanosomatida</taxon>
        <taxon>Trypanosomatidae</taxon>
        <taxon>Trypanosoma</taxon>
        <taxon>Herpetosoma</taxon>
    </lineage>
</organism>
<evidence type="ECO:0000256" key="6">
    <source>
        <dbReference type="SAM" id="MobiDB-lite"/>
    </source>
</evidence>
<dbReference type="Gene3D" id="1.20.1250.20">
    <property type="entry name" value="MFS general substrate transporter like domains"/>
    <property type="match status" value="1"/>
</dbReference>
<dbReference type="InterPro" id="IPR000109">
    <property type="entry name" value="POT_fam"/>
</dbReference>
<evidence type="ECO:0000256" key="5">
    <source>
        <dbReference type="ARBA" id="ARBA00023136"/>
    </source>
</evidence>
<dbReference type="Proteomes" id="UP000031737">
    <property type="component" value="Unassembled WGS sequence"/>
</dbReference>
<proteinExistence type="inferred from homology"/>
<feature type="transmembrane region" description="Helical" evidence="7">
    <location>
        <begin position="160"/>
        <end position="182"/>
    </location>
</feature>
<dbReference type="PANTHER" id="PTHR11654">
    <property type="entry name" value="OLIGOPEPTIDE TRANSPORTER-RELATED"/>
    <property type="match status" value="1"/>
</dbReference>
<gene>
    <name evidence="8" type="ORF">TRSC58_06025</name>
</gene>
<dbReference type="GO" id="GO:0016020">
    <property type="term" value="C:membrane"/>
    <property type="evidence" value="ECO:0007669"/>
    <property type="project" value="UniProtKB-SubCell"/>
</dbReference>
<evidence type="ECO:0000256" key="2">
    <source>
        <dbReference type="ARBA" id="ARBA00005982"/>
    </source>
</evidence>
<dbReference type="GO" id="GO:0022857">
    <property type="term" value="F:transmembrane transporter activity"/>
    <property type="evidence" value="ECO:0007669"/>
    <property type="project" value="InterPro"/>
</dbReference>
<dbReference type="SUPFAM" id="SSF103473">
    <property type="entry name" value="MFS general substrate transporter"/>
    <property type="match status" value="1"/>
</dbReference>
<reference evidence="8 9" key="1">
    <citation type="submission" date="2013-07" db="EMBL/GenBank/DDBJ databases">
        <authorList>
            <person name="Stoco P.H."/>
            <person name="Wagner G."/>
            <person name="Gerber A."/>
            <person name="Zaha A."/>
            <person name="Thompson C."/>
            <person name="Bartholomeu D.C."/>
            <person name="Luckemeyer D.D."/>
            <person name="Bahia D."/>
            <person name="Loreto E."/>
            <person name="Prestes E.B."/>
            <person name="Lima F.M."/>
            <person name="Rodrigues-Luiz G."/>
            <person name="Vallejo G.A."/>
            <person name="Filho J.F."/>
            <person name="Monteiro K.M."/>
            <person name="Tyler K.M."/>
            <person name="de Almeida L.G."/>
            <person name="Ortiz M.F."/>
            <person name="Siervo M.A."/>
            <person name="de Moraes M.H."/>
            <person name="Cunha O.L."/>
            <person name="Mendonca-Neto R."/>
            <person name="Silva R."/>
            <person name="Teixeira S.M."/>
            <person name="Murta S.M."/>
            <person name="Sincero T.C."/>
            <person name="Mendes T.A."/>
            <person name="Urmenyi T.P."/>
            <person name="Silva V.G."/>
            <person name="da Rocha W.D."/>
            <person name="Andersson B."/>
            <person name="Romanha A.J."/>
            <person name="Steindel M."/>
            <person name="de Vasconcelos A.T."/>
            <person name="Grisard E.C."/>
        </authorList>
    </citation>
    <scope>NUCLEOTIDE SEQUENCE [LARGE SCALE GENOMIC DNA]</scope>
    <source>
        <strain evidence="8 9">SC58</strain>
    </source>
</reference>
<keyword evidence="4 7" id="KW-1133">Transmembrane helix</keyword>
<dbReference type="VEuPathDB" id="TriTrypDB:TRSC58_06025"/>
<feature type="non-terminal residue" evidence="8">
    <location>
        <position position="377"/>
    </location>
</feature>
<sequence>MMLLGFPSGVWITMAVEFAERLGYYGTTFMLMMYCTSMLRWNPSTGNAVINGLYAATPAAACISSIVSDGHWGRPFSLVVSLAAYAGGLSMVAISSYPFMYDNFPLEPTVGSFILFGFGIAFFAIGYGGMKVCTNPLMADIVSETYKDSEKNREAVLSQLFRWIYVVTNTGSLVGIFVPPLLRSLDDRDVQIGSVVYTTGFYLGFTLSAASCLLGLLLFCVMYRTFHKNKPVPEFVLVRVFFRAIRMRWRFATGRVRDDAFLSAHRWDLIDYAGYSVSRDNCPDETASHTVLLSDPDALVKPRSPVEKDVGGASTSIDCGPAAPKPDGDAEKQDEESSHRVSHHADELEQVWVNNAKSIVSVCRVLVAVPVYWLITN</sequence>
<feature type="compositionally biased region" description="Basic and acidic residues" evidence="6">
    <location>
        <begin position="326"/>
        <end position="343"/>
    </location>
</feature>
<evidence type="ECO:0000256" key="3">
    <source>
        <dbReference type="ARBA" id="ARBA00022692"/>
    </source>
</evidence>
<protein>
    <submittedName>
        <fullName evidence="8">Uncharacterized protein</fullName>
    </submittedName>
</protein>
<evidence type="ECO:0000313" key="8">
    <source>
        <dbReference type="EMBL" id="ESL06303.1"/>
    </source>
</evidence>
<name>A0A061ITF5_TRYRA</name>
<comment type="caution">
    <text evidence="8">The sequence shown here is derived from an EMBL/GenBank/DDBJ whole genome shotgun (WGS) entry which is preliminary data.</text>
</comment>
<dbReference type="InterPro" id="IPR036259">
    <property type="entry name" value="MFS_trans_sf"/>
</dbReference>
<accession>A0A061ITF5</accession>
<dbReference type="EMBL" id="AUPL01006025">
    <property type="protein sequence ID" value="ESL06303.1"/>
    <property type="molecule type" value="Genomic_DNA"/>
</dbReference>
<keyword evidence="3 7" id="KW-0812">Transmembrane</keyword>
<dbReference type="AlphaFoldDB" id="A0A061ITF5"/>
<feature type="region of interest" description="Disordered" evidence="6">
    <location>
        <begin position="302"/>
        <end position="343"/>
    </location>
</feature>
<feature type="transmembrane region" description="Helical" evidence="7">
    <location>
        <begin position="79"/>
        <end position="100"/>
    </location>
</feature>
<comment type="subcellular location">
    <subcellularLocation>
        <location evidence="1">Membrane</location>
        <topology evidence="1">Multi-pass membrane protein</topology>
    </subcellularLocation>
</comment>
<evidence type="ECO:0000256" key="7">
    <source>
        <dbReference type="SAM" id="Phobius"/>
    </source>
</evidence>
<keyword evidence="9" id="KW-1185">Reference proteome</keyword>
<dbReference type="Pfam" id="PF00854">
    <property type="entry name" value="PTR2"/>
    <property type="match status" value="1"/>
</dbReference>
<keyword evidence="5 7" id="KW-0472">Membrane</keyword>
<dbReference type="OrthoDB" id="205993at2759"/>
<evidence type="ECO:0000313" key="9">
    <source>
        <dbReference type="Proteomes" id="UP000031737"/>
    </source>
</evidence>
<evidence type="ECO:0000256" key="4">
    <source>
        <dbReference type="ARBA" id="ARBA00022989"/>
    </source>
</evidence>
<feature type="transmembrane region" description="Helical" evidence="7">
    <location>
        <begin position="112"/>
        <end position="130"/>
    </location>
</feature>
<evidence type="ECO:0000256" key="1">
    <source>
        <dbReference type="ARBA" id="ARBA00004141"/>
    </source>
</evidence>
<feature type="transmembrane region" description="Helical" evidence="7">
    <location>
        <begin position="202"/>
        <end position="223"/>
    </location>
</feature>
<comment type="similarity">
    <text evidence="2">Belongs to the major facilitator superfamily. Proton-dependent oligopeptide transporter (POT/PTR) (TC 2.A.17) family.</text>
</comment>